<evidence type="ECO:0000313" key="5">
    <source>
        <dbReference type="EMBL" id="TDL98038.1"/>
    </source>
</evidence>
<keyword evidence="3" id="KW-0804">Transcription</keyword>
<sequence>MNYEEMAQVFKVLSDKNRIEIIDLLSCGPLCACDILEHFKVSQPTLSHHMKQLVSAGIVQSWKDGKKTMYQLNAEKVEDWRAVHDQLFTAQERCICHSADCCGDAS</sequence>
<accession>A0A4R6BE78</accession>
<comment type="caution">
    <text evidence="5">The sequence shown here is derived from an EMBL/GenBank/DDBJ whole genome shotgun (WGS) entry which is preliminary data.</text>
</comment>
<gene>
    <name evidence="5" type="ORF">ERX27_05005</name>
</gene>
<dbReference type="InterPro" id="IPR018334">
    <property type="entry name" value="ArsR_HTH"/>
</dbReference>
<dbReference type="PROSITE" id="PS00846">
    <property type="entry name" value="HTH_ARSR_1"/>
    <property type="match status" value="1"/>
</dbReference>
<dbReference type="InterPro" id="IPR036390">
    <property type="entry name" value="WH_DNA-bd_sf"/>
</dbReference>
<dbReference type="EMBL" id="SCWA01000007">
    <property type="protein sequence ID" value="TDL98038.1"/>
    <property type="molecule type" value="Genomic_DNA"/>
</dbReference>
<dbReference type="OrthoDB" id="9798835at2"/>
<keyword evidence="6" id="KW-1185">Reference proteome</keyword>
<evidence type="ECO:0000256" key="2">
    <source>
        <dbReference type="ARBA" id="ARBA00023125"/>
    </source>
</evidence>
<dbReference type="InterPro" id="IPR011991">
    <property type="entry name" value="ArsR-like_HTH"/>
</dbReference>
<evidence type="ECO:0000256" key="1">
    <source>
        <dbReference type="ARBA" id="ARBA00023015"/>
    </source>
</evidence>
<dbReference type="SMART" id="SM00418">
    <property type="entry name" value="HTH_ARSR"/>
    <property type="match status" value="1"/>
</dbReference>
<dbReference type="GO" id="GO:0003700">
    <property type="term" value="F:DNA-binding transcription factor activity"/>
    <property type="evidence" value="ECO:0007669"/>
    <property type="project" value="InterPro"/>
</dbReference>
<proteinExistence type="predicted"/>
<dbReference type="Pfam" id="PF01022">
    <property type="entry name" value="HTH_5"/>
    <property type="match status" value="1"/>
</dbReference>
<dbReference type="InterPro" id="IPR051081">
    <property type="entry name" value="HTH_MetalResp_TranReg"/>
</dbReference>
<keyword evidence="2" id="KW-0238">DNA-binding</keyword>
<keyword evidence="1" id="KW-0805">Transcription regulation</keyword>
<dbReference type="PROSITE" id="PS50987">
    <property type="entry name" value="HTH_ARSR_2"/>
    <property type="match status" value="1"/>
</dbReference>
<name>A0A4R6BE78_9STAP</name>
<evidence type="ECO:0000313" key="6">
    <source>
        <dbReference type="Proteomes" id="UP000295310"/>
    </source>
</evidence>
<dbReference type="InterPro" id="IPR036388">
    <property type="entry name" value="WH-like_DNA-bd_sf"/>
</dbReference>
<dbReference type="GO" id="GO:0003677">
    <property type="term" value="F:DNA binding"/>
    <property type="evidence" value="ECO:0007669"/>
    <property type="project" value="UniProtKB-KW"/>
</dbReference>
<dbReference type="NCBIfam" id="NF033788">
    <property type="entry name" value="HTH_metalloreg"/>
    <property type="match status" value="1"/>
</dbReference>
<evidence type="ECO:0000259" key="4">
    <source>
        <dbReference type="PROSITE" id="PS50987"/>
    </source>
</evidence>
<dbReference type="PANTHER" id="PTHR33154:SF18">
    <property type="entry name" value="ARSENICAL RESISTANCE OPERON REPRESSOR"/>
    <property type="match status" value="1"/>
</dbReference>
<feature type="domain" description="HTH arsR-type" evidence="4">
    <location>
        <begin position="1"/>
        <end position="92"/>
    </location>
</feature>
<dbReference type="RefSeq" id="WP_133431741.1">
    <property type="nucleotide sequence ID" value="NZ_CP092172.1"/>
</dbReference>
<protein>
    <submittedName>
        <fullName evidence="5">ArsR family transcriptional regulator</fullName>
    </submittedName>
</protein>
<evidence type="ECO:0000256" key="3">
    <source>
        <dbReference type="ARBA" id="ARBA00023163"/>
    </source>
</evidence>
<dbReference type="PANTHER" id="PTHR33154">
    <property type="entry name" value="TRANSCRIPTIONAL REGULATOR, ARSR FAMILY"/>
    <property type="match status" value="1"/>
</dbReference>
<reference evidence="5 6" key="1">
    <citation type="submission" date="2019-01" db="EMBL/GenBank/DDBJ databases">
        <title>Draft genome sequences of the type strains of six Macrococcus species.</title>
        <authorList>
            <person name="Mazhar S."/>
            <person name="Altermann E."/>
            <person name="Hill C."/>
            <person name="Mcauliffe O."/>
        </authorList>
    </citation>
    <scope>NUCLEOTIDE SEQUENCE [LARGE SCALE GENOMIC DNA]</scope>
    <source>
        <strain evidence="5 6">CCM4811</strain>
    </source>
</reference>
<dbReference type="AlphaFoldDB" id="A0A4R6BE78"/>
<dbReference type="PRINTS" id="PR00778">
    <property type="entry name" value="HTHARSR"/>
</dbReference>
<dbReference type="SUPFAM" id="SSF46785">
    <property type="entry name" value="Winged helix' DNA-binding domain"/>
    <property type="match status" value="1"/>
</dbReference>
<dbReference type="CDD" id="cd00090">
    <property type="entry name" value="HTH_ARSR"/>
    <property type="match status" value="1"/>
</dbReference>
<organism evidence="5 6">
    <name type="scientific">Macrococcus brunensis</name>
    <dbReference type="NCBI Taxonomy" id="198483"/>
    <lineage>
        <taxon>Bacteria</taxon>
        <taxon>Bacillati</taxon>
        <taxon>Bacillota</taxon>
        <taxon>Bacilli</taxon>
        <taxon>Bacillales</taxon>
        <taxon>Staphylococcaceae</taxon>
        <taxon>Macrococcus</taxon>
    </lineage>
</organism>
<dbReference type="InterPro" id="IPR001845">
    <property type="entry name" value="HTH_ArsR_DNA-bd_dom"/>
</dbReference>
<dbReference type="Proteomes" id="UP000295310">
    <property type="component" value="Unassembled WGS sequence"/>
</dbReference>
<dbReference type="Gene3D" id="1.10.10.10">
    <property type="entry name" value="Winged helix-like DNA-binding domain superfamily/Winged helix DNA-binding domain"/>
    <property type="match status" value="1"/>
</dbReference>